<evidence type="ECO:0000313" key="1">
    <source>
        <dbReference type="EMBL" id="AKI80410.1"/>
    </source>
</evidence>
<reference evidence="1 2" key="1">
    <citation type="submission" date="2014-10" db="EMBL/GenBank/DDBJ databases">
        <title>Pan-genome analysis of Brazilian lineage A amoebal mimiviruses.</title>
        <authorList>
            <person name="Assis F.L."/>
            <person name="Abrahao J.S."/>
            <person name="Kroon E.G."/>
            <person name="Dornas F.P."/>
            <person name="Andrade K.R."/>
            <person name="Borato P.V.M."/>
            <person name="Pilotto M.R."/>
            <person name="Benamar S."/>
            <person name="LaScola B."/>
            <person name="Colson P."/>
        </authorList>
    </citation>
    <scope>NUCLEOTIDE SEQUENCE [LARGE SCALE GENOMIC DNA]</scope>
    <source>
        <strain evidence="1 2">Kroon</strain>
    </source>
</reference>
<accession>A0A0G2Y3M9</accession>
<name>A0A0G2Y3M9_9VIRU</name>
<protein>
    <submittedName>
        <fullName evidence="1">Uncharacterized protein</fullName>
    </submittedName>
</protein>
<dbReference type="EMBL" id="KM982402">
    <property type="protein sequence ID" value="AKI80410.1"/>
    <property type="molecule type" value="Genomic_DNA"/>
</dbReference>
<sequence length="113" mass="13218">MGNFISDLLGIRGSTDPNNERHQEQVKCRCDNSATYRCSVKMHNDNLENFYNDYPFMKQYWHGTLCGSPDEYSFVACKDCIGENQNIFTYYPDGWGENPKFCCHYEKANLILF</sequence>
<organism evidence="1 2">
    <name type="scientific">Acanthamoeba polyphaga mimivirus Kroon</name>
    <dbReference type="NCBI Taxonomy" id="3069720"/>
    <lineage>
        <taxon>Viruses</taxon>
        <taxon>Varidnaviria</taxon>
        <taxon>Bamfordvirae</taxon>
        <taxon>Nucleocytoviricota</taxon>
        <taxon>Megaviricetes</taxon>
        <taxon>Imitervirales</taxon>
        <taxon>Mimiviridae</taxon>
        <taxon>Megamimivirinae</taxon>
        <taxon>Mimivirus</taxon>
        <taxon>Mimivirus lagoaense</taxon>
    </lineage>
</organism>
<evidence type="ECO:0000313" key="2">
    <source>
        <dbReference type="Proteomes" id="UP000240461"/>
    </source>
</evidence>
<dbReference type="Proteomes" id="UP000240461">
    <property type="component" value="Segment"/>
</dbReference>
<proteinExistence type="predicted"/>
<dbReference type="KEGG" id="vg:80514208"/>
<keyword evidence="2" id="KW-1185">Reference proteome</keyword>